<sequence length="363" mass="39297">MGLFDALRGQFIDVIEWLDDTQDTLAYRFERQGNEIKNGAKLIVRPGQTAVFVNEGQVADEFGEGTYTLSTQNLPILTTLKSWPHGFNSPFKAEVYFFNTRQFTGLKWGTPHPITLRDPELGPVRLRAFGTYSMRIGHAATLLRQLISTNPSFETDDAADQLRAFMTTHFAEWIGKGTVGVYDLAAHYSQIGDAMRVALQPDFAQYGLEVMHILIESVSLPPEVEAAIDKRTQMGILGDMNRYTQFQAANAIEASAKNPGGGNPALDLAMGIAMGNQLQNSFAPPAPNNGGASGGTPPPLPQAAWFIGVNGKQEGPFDLAALAQKQLAPETLVWKQGMAGWEAAGSVTELASVLAPVPPPLPK</sequence>
<dbReference type="InterPro" id="IPR025640">
    <property type="entry name" value="GYF_2"/>
</dbReference>
<comment type="caution">
    <text evidence="4">The sequence shown here is derived from an EMBL/GenBank/DDBJ whole genome shotgun (WGS) entry which is preliminary data.</text>
</comment>
<dbReference type="Proteomes" id="UP000520814">
    <property type="component" value="Unassembled WGS sequence"/>
</dbReference>
<evidence type="ECO:0000259" key="3">
    <source>
        <dbReference type="Pfam" id="PF14237"/>
    </source>
</evidence>
<accession>A0A7W9SPI0</accession>
<feature type="region of interest" description="Disordered" evidence="1">
    <location>
        <begin position="279"/>
        <end position="299"/>
    </location>
</feature>
<dbReference type="RefSeq" id="WP_184193259.1">
    <property type="nucleotide sequence ID" value="NZ_JACHGW010000001.1"/>
</dbReference>
<dbReference type="Gene3D" id="3.30.479.30">
    <property type="entry name" value="Band 7 domain"/>
    <property type="match status" value="1"/>
</dbReference>
<dbReference type="PANTHER" id="PTHR37826:SF2">
    <property type="entry name" value="ZINC-RIBBON DOMAIN-CONTAINING PROTEIN"/>
    <property type="match status" value="1"/>
</dbReference>
<keyword evidence="5" id="KW-1185">Reference proteome</keyword>
<dbReference type="Pfam" id="PF14237">
    <property type="entry name" value="GYF_2"/>
    <property type="match status" value="1"/>
</dbReference>
<organism evidence="4 5">
    <name type="scientific">Armatimonas rosea</name>
    <dbReference type="NCBI Taxonomy" id="685828"/>
    <lineage>
        <taxon>Bacteria</taxon>
        <taxon>Bacillati</taxon>
        <taxon>Armatimonadota</taxon>
        <taxon>Armatimonadia</taxon>
        <taxon>Armatimonadales</taxon>
        <taxon>Armatimonadaceae</taxon>
        <taxon>Armatimonas</taxon>
    </lineage>
</organism>
<keyword evidence="4" id="KW-0378">Hydrolase</keyword>
<dbReference type="CDD" id="cd03408">
    <property type="entry name" value="SPFH_like_u1"/>
    <property type="match status" value="1"/>
</dbReference>
<dbReference type="InterPro" id="IPR036013">
    <property type="entry name" value="Band_7/SPFH_dom_sf"/>
</dbReference>
<keyword evidence="4" id="KW-0645">Protease</keyword>
<feature type="domain" description="SPFH" evidence="2">
    <location>
        <begin position="27"/>
        <end position="236"/>
    </location>
</feature>
<feature type="domain" description="GYF" evidence="3">
    <location>
        <begin position="305"/>
        <end position="350"/>
    </location>
</feature>
<evidence type="ECO:0000256" key="1">
    <source>
        <dbReference type="SAM" id="MobiDB-lite"/>
    </source>
</evidence>
<dbReference type="InterPro" id="IPR033880">
    <property type="entry name" value="SPFH_YdjI"/>
</dbReference>
<evidence type="ECO:0000313" key="5">
    <source>
        <dbReference type="Proteomes" id="UP000520814"/>
    </source>
</evidence>
<dbReference type="SUPFAM" id="SSF117892">
    <property type="entry name" value="Band 7/SPFH domain"/>
    <property type="match status" value="1"/>
</dbReference>
<dbReference type="AlphaFoldDB" id="A0A7W9SPI0"/>
<dbReference type="PANTHER" id="PTHR37826">
    <property type="entry name" value="FLOTILLIN BAND_7_5 DOMAIN PROTEIN"/>
    <property type="match status" value="1"/>
</dbReference>
<dbReference type="GO" id="GO:0006508">
    <property type="term" value="P:proteolysis"/>
    <property type="evidence" value="ECO:0007669"/>
    <property type="project" value="UniProtKB-KW"/>
</dbReference>
<protein>
    <submittedName>
        <fullName evidence="4">Membrane protease subunit (Stomatin/prohibitin family)</fullName>
    </submittedName>
</protein>
<name>A0A7W9SPI0_ARMRO</name>
<dbReference type="GO" id="GO:0008233">
    <property type="term" value="F:peptidase activity"/>
    <property type="evidence" value="ECO:0007669"/>
    <property type="project" value="UniProtKB-KW"/>
</dbReference>
<dbReference type="EMBL" id="JACHGW010000001">
    <property type="protein sequence ID" value="MBB6049663.1"/>
    <property type="molecule type" value="Genomic_DNA"/>
</dbReference>
<dbReference type="Pfam" id="PF13421">
    <property type="entry name" value="Band_7_1"/>
    <property type="match status" value="1"/>
</dbReference>
<gene>
    <name evidence="4" type="ORF">HNQ39_001425</name>
</gene>
<reference evidence="4 5" key="1">
    <citation type="submission" date="2020-08" db="EMBL/GenBank/DDBJ databases">
        <title>Genomic Encyclopedia of Type Strains, Phase IV (KMG-IV): sequencing the most valuable type-strain genomes for metagenomic binning, comparative biology and taxonomic classification.</title>
        <authorList>
            <person name="Goeker M."/>
        </authorList>
    </citation>
    <scope>NUCLEOTIDE SEQUENCE [LARGE SCALE GENOMIC DNA]</scope>
    <source>
        <strain evidence="4 5">DSM 23562</strain>
    </source>
</reference>
<proteinExistence type="predicted"/>
<evidence type="ECO:0000313" key="4">
    <source>
        <dbReference type="EMBL" id="MBB6049663.1"/>
    </source>
</evidence>
<evidence type="ECO:0000259" key="2">
    <source>
        <dbReference type="Pfam" id="PF13421"/>
    </source>
</evidence>